<proteinExistence type="predicted"/>
<feature type="domain" description="CCDC81 HU" evidence="1">
    <location>
        <begin position="40"/>
        <end position="140"/>
    </location>
</feature>
<evidence type="ECO:0000313" key="4">
    <source>
        <dbReference type="Proteomes" id="UP000785679"/>
    </source>
</evidence>
<reference evidence="3" key="1">
    <citation type="submission" date="2019-06" db="EMBL/GenBank/DDBJ databases">
        <authorList>
            <person name="Zheng W."/>
        </authorList>
    </citation>
    <scope>NUCLEOTIDE SEQUENCE</scope>
    <source>
        <strain evidence="3">QDHG01</strain>
    </source>
</reference>
<evidence type="ECO:0000313" key="3">
    <source>
        <dbReference type="EMBL" id="TNV87249.1"/>
    </source>
</evidence>
<dbReference type="InterPro" id="IPR040673">
    <property type="entry name" value="CCDC81_HU_dom_2"/>
</dbReference>
<evidence type="ECO:0000259" key="2">
    <source>
        <dbReference type="Pfam" id="PF18289"/>
    </source>
</evidence>
<dbReference type="EMBL" id="RRYP01000547">
    <property type="protein sequence ID" value="TNV87249.1"/>
    <property type="molecule type" value="Genomic_DNA"/>
</dbReference>
<keyword evidence="4" id="KW-1185">Reference proteome</keyword>
<dbReference type="OrthoDB" id="414368at2759"/>
<gene>
    <name evidence="3" type="ORF">FGO68_gene16509</name>
</gene>
<sequence length="343" mass="38519">MQGTFPVQIKFYLVATFINKLNMDIERIVEWILKNGSSYPGKHNYSTERTSTACKPLEPKSQMIIIWKALIEYLNNNLRAGRSVNIKRFGSFTFDIETELPRIATKSMSMTATNNFDIEDQRLDRKHVHHVRPCFVVDEFLQPHLIHYAGKEEILPAKSQKSIYQKGFRMIYCNPVPIAAACLLGKEVVNDALNTIFLAIADLIKYNRDINLNLGFCRITIVNRGLKVAFAQDYKAQCVDKTFENQMKRAITPVSNTWKSSYTKTFAQSTLGTLIAKPNTEVVKTLNEKTLALKMMSLDLSSSGKFFSATQKGFFPQTTQNSLILGGAGVIGGGAKKLSPLSP</sequence>
<comment type="caution">
    <text evidence="3">The sequence shown here is derived from an EMBL/GenBank/DDBJ whole genome shotgun (WGS) entry which is preliminary data.</text>
</comment>
<protein>
    <submittedName>
        <fullName evidence="3">Uncharacterized protein</fullName>
    </submittedName>
</protein>
<dbReference type="Pfam" id="PF18289">
    <property type="entry name" value="HU-CCDC81_euk_2"/>
    <property type="match status" value="1"/>
</dbReference>
<evidence type="ECO:0000259" key="1">
    <source>
        <dbReference type="Pfam" id="PF14908"/>
    </source>
</evidence>
<dbReference type="InterPro" id="IPR028034">
    <property type="entry name" value="HU-CCDC81"/>
</dbReference>
<organism evidence="3 4">
    <name type="scientific">Halteria grandinella</name>
    <dbReference type="NCBI Taxonomy" id="5974"/>
    <lineage>
        <taxon>Eukaryota</taxon>
        <taxon>Sar</taxon>
        <taxon>Alveolata</taxon>
        <taxon>Ciliophora</taxon>
        <taxon>Intramacronucleata</taxon>
        <taxon>Spirotrichea</taxon>
        <taxon>Stichotrichia</taxon>
        <taxon>Sporadotrichida</taxon>
        <taxon>Halteriidae</taxon>
        <taxon>Halteria</taxon>
    </lineage>
</organism>
<dbReference type="Proteomes" id="UP000785679">
    <property type="component" value="Unassembled WGS sequence"/>
</dbReference>
<accession>A0A8J8P7A1</accession>
<dbReference type="AlphaFoldDB" id="A0A8J8P7A1"/>
<feature type="domain" description="CCDC81 HU" evidence="2">
    <location>
        <begin position="172"/>
        <end position="233"/>
    </location>
</feature>
<dbReference type="Pfam" id="PF14908">
    <property type="entry name" value="HU-CCDC81_euk_1"/>
    <property type="match status" value="1"/>
</dbReference>
<name>A0A8J8P7A1_HALGN</name>